<dbReference type="InterPro" id="IPR038217">
    <property type="entry name" value="MRG_C_sf"/>
</dbReference>
<accession>A0ABU2D525</accession>
<sequence>MKITISKSIHEILEEFLTEQQVRLSSKTYLGYEEAISFFRMYLNNFGHQHLNRAETKRYEKLEASENKQFWEIFGPEHLSSSEISDFLADFMVRKVAGSRTLMETTGRVMYKLVKWLHEKGYMSDTEYGEAAKNVKELKADLPAVGELTDLIFDYVERHPVESQYTSNLDAYFKIVKIEPGKLWLEDYLESGKCIGPVILPEEISSKCKVGWTTSLWVAKTGKVWRILESGNMYP</sequence>
<dbReference type="EMBL" id="JAVKPK010000087">
    <property type="protein sequence ID" value="MDR7667061.1"/>
    <property type="molecule type" value="Genomic_DNA"/>
</dbReference>
<name>A0ABU2D525_9EURY</name>
<reference evidence="2" key="1">
    <citation type="submission" date="2023-07" db="EMBL/GenBank/DDBJ databases">
        <title>Whole-genome sequencing of a new Methanosarcina sp. Z-7115.</title>
        <authorList>
            <person name="Zhilina T.N."/>
            <person name="Merkel A.Y."/>
        </authorList>
    </citation>
    <scope>NUCLEOTIDE SEQUENCE [LARGE SCALE GENOMIC DNA]</scope>
    <source>
        <strain evidence="2">Z-7115</strain>
    </source>
</reference>
<keyword evidence="2" id="KW-1185">Reference proteome</keyword>
<gene>
    <name evidence="1" type="ORF">RG963_15015</name>
</gene>
<dbReference type="RefSeq" id="WP_310577090.1">
    <property type="nucleotide sequence ID" value="NZ_JAVKPK010000087.1"/>
</dbReference>
<comment type="caution">
    <text evidence="1">The sequence shown here is derived from an EMBL/GenBank/DDBJ whole genome shotgun (WGS) entry which is preliminary data.</text>
</comment>
<proteinExistence type="predicted"/>
<organism evidence="1 2">
    <name type="scientific">Methanosarcina baikalica</name>
    <dbReference type="NCBI Taxonomy" id="3073890"/>
    <lineage>
        <taxon>Archaea</taxon>
        <taxon>Methanobacteriati</taxon>
        <taxon>Methanobacteriota</taxon>
        <taxon>Stenosarchaea group</taxon>
        <taxon>Methanomicrobia</taxon>
        <taxon>Methanosarcinales</taxon>
        <taxon>Methanosarcinaceae</taxon>
        <taxon>Methanosarcina</taxon>
    </lineage>
</organism>
<evidence type="ECO:0000313" key="1">
    <source>
        <dbReference type="EMBL" id="MDR7667061.1"/>
    </source>
</evidence>
<dbReference type="Proteomes" id="UP001246244">
    <property type="component" value="Unassembled WGS sequence"/>
</dbReference>
<protein>
    <recommendedName>
        <fullName evidence="3">Core-binding (CB) domain-containing protein</fullName>
    </recommendedName>
</protein>
<evidence type="ECO:0008006" key="3">
    <source>
        <dbReference type="Google" id="ProtNLM"/>
    </source>
</evidence>
<evidence type="ECO:0000313" key="2">
    <source>
        <dbReference type="Proteomes" id="UP001246244"/>
    </source>
</evidence>
<dbReference type="Gene3D" id="1.10.274.30">
    <property type="entry name" value="MRG domain"/>
    <property type="match status" value="1"/>
</dbReference>